<dbReference type="EMBL" id="QKKF02022626">
    <property type="protein sequence ID" value="RZF38330.1"/>
    <property type="molecule type" value="Genomic_DNA"/>
</dbReference>
<feature type="compositionally biased region" description="Basic and acidic residues" evidence="1">
    <location>
        <begin position="174"/>
        <end position="183"/>
    </location>
</feature>
<protein>
    <submittedName>
        <fullName evidence="2">Uncharacterized protein</fullName>
    </submittedName>
</protein>
<feature type="compositionally biased region" description="Acidic residues" evidence="1">
    <location>
        <begin position="184"/>
        <end position="216"/>
    </location>
</feature>
<dbReference type="AlphaFoldDB" id="A0A482WZ50"/>
<dbReference type="InParanoid" id="A0A482WZ50"/>
<reference evidence="2 3" key="1">
    <citation type="journal article" date="2017" name="Gigascience">
        <title>Genome sequence of the small brown planthopper, Laodelphax striatellus.</title>
        <authorList>
            <person name="Zhu J."/>
            <person name="Jiang F."/>
            <person name="Wang X."/>
            <person name="Yang P."/>
            <person name="Bao Y."/>
            <person name="Zhao W."/>
            <person name="Wang W."/>
            <person name="Lu H."/>
            <person name="Wang Q."/>
            <person name="Cui N."/>
            <person name="Li J."/>
            <person name="Chen X."/>
            <person name="Luo L."/>
            <person name="Yu J."/>
            <person name="Kang L."/>
            <person name="Cui F."/>
        </authorList>
    </citation>
    <scope>NUCLEOTIDE SEQUENCE [LARGE SCALE GENOMIC DNA]</scope>
    <source>
        <strain evidence="2">Lst14</strain>
    </source>
</reference>
<accession>A0A482WZ50</accession>
<dbReference type="Proteomes" id="UP000291343">
    <property type="component" value="Unassembled WGS sequence"/>
</dbReference>
<keyword evidence="3" id="KW-1185">Reference proteome</keyword>
<sequence length="216" mass="25031">MEESTSKSEKKGGLIPFWICYQILCDPINKAFLLGNEAGRNFDSTNVWQVEGGGPCPGGFRIHVTKDEEKSQENDDDVTTPEGYDDSGKRLSVGFLSPYSFAPRNSICSVSDYSIRRRRPITLRIMPRLSLPGRSTSAPASTNSDWTDFKRRRRKRREDKEEDEEEEKAMVMVKRKEKEKAEDEEKEEEEEGKDEKEEEEGEKEKEKEEEEKEEVY</sequence>
<proteinExistence type="predicted"/>
<name>A0A482WZ50_LAOST</name>
<dbReference type="OrthoDB" id="6615915at2759"/>
<feature type="region of interest" description="Disordered" evidence="1">
    <location>
        <begin position="126"/>
        <end position="216"/>
    </location>
</feature>
<evidence type="ECO:0000256" key="1">
    <source>
        <dbReference type="SAM" id="MobiDB-lite"/>
    </source>
</evidence>
<feature type="compositionally biased region" description="Acidic residues" evidence="1">
    <location>
        <begin position="74"/>
        <end position="85"/>
    </location>
</feature>
<comment type="caution">
    <text evidence="2">The sequence shown here is derived from an EMBL/GenBank/DDBJ whole genome shotgun (WGS) entry which is preliminary data.</text>
</comment>
<organism evidence="2 3">
    <name type="scientific">Laodelphax striatellus</name>
    <name type="common">Small brown planthopper</name>
    <name type="synonym">Delphax striatella</name>
    <dbReference type="NCBI Taxonomy" id="195883"/>
    <lineage>
        <taxon>Eukaryota</taxon>
        <taxon>Metazoa</taxon>
        <taxon>Ecdysozoa</taxon>
        <taxon>Arthropoda</taxon>
        <taxon>Hexapoda</taxon>
        <taxon>Insecta</taxon>
        <taxon>Pterygota</taxon>
        <taxon>Neoptera</taxon>
        <taxon>Paraneoptera</taxon>
        <taxon>Hemiptera</taxon>
        <taxon>Auchenorrhyncha</taxon>
        <taxon>Fulgoroidea</taxon>
        <taxon>Delphacidae</taxon>
        <taxon>Criomorphinae</taxon>
        <taxon>Laodelphax</taxon>
    </lineage>
</organism>
<evidence type="ECO:0000313" key="2">
    <source>
        <dbReference type="EMBL" id="RZF38330.1"/>
    </source>
</evidence>
<feature type="compositionally biased region" description="Polar residues" evidence="1">
    <location>
        <begin position="133"/>
        <end position="146"/>
    </location>
</feature>
<feature type="region of interest" description="Disordered" evidence="1">
    <location>
        <begin position="66"/>
        <end position="89"/>
    </location>
</feature>
<gene>
    <name evidence="2" type="ORF">LSTR_LSTR012117</name>
</gene>
<evidence type="ECO:0000313" key="3">
    <source>
        <dbReference type="Proteomes" id="UP000291343"/>
    </source>
</evidence>